<keyword evidence="2" id="KW-1185">Reference proteome</keyword>
<sequence length="109" mass="11813">MAWPQYTNHVLRSGRSDARASLMERAQQAERFYVRNNTYTGAMGAGLTSAEGRYAISFAVTSSGGGFTLTATPTGGQARDTRCNRMVINHQGQKTARTATDEDSSAVCW</sequence>
<name>A0ABT3NCR4_9BACT</name>
<evidence type="ECO:0000313" key="2">
    <source>
        <dbReference type="Proteomes" id="UP001209681"/>
    </source>
</evidence>
<reference evidence="1 2" key="1">
    <citation type="submission" date="2022-11" db="EMBL/GenBank/DDBJ databases">
        <title>Desulfobotulus tamanensis H1 sp. nov. - anaerobic, alkaliphilic, sulphate reducing bacterium isolated from terrestrial mud volcano.</title>
        <authorList>
            <person name="Frolova A."/>
            <person name="Merkel A.Y."/>
            <person name="Slobodkin A.I."/>
        </authorList>
    </citation>
    <scope>NUCLEOTIDE SEQUENCE [LARGE SCALE GENOMIC DNA]</scope>
    <source>
        <strain evidence="1 2">H1</strain>
    </source>
</reference>
<evidence type="ECO:0000313" key="1">
    <source>
        <dbReference type="EMBL" id="MCW7755242.1"/>
    </source>
</evidence>
<proteinExistence type="predicted"/>
<dbReference type="InterPro" id="IPR045584">
    <property type="entry name" value="Pilin-like"/>
</dbReference>
<gene>
    <name evidence="1" type="ORF">OOT00_14735</name>
</gene>
<comment type="caution">
    <text evidence="1">The sequence shown here is derived from an EMBL/GenBank/DDBJ whole genome shotgun (WGS) entry which is preliminary data.</text>
</comment>
<organism evidence="1 2">
    <name type="scientific">Desulfobotulus pelophilus</name>
    <dbReference type="NCBI Taxonomy" id="2823377"/>
    <lineage>
        <taxon>Bacteria</taxon>
        <taxon>Pseudomonadati</taxon>
        <taxon>Thermodesulfobacteriota</taxon>
        <taxon>Desulfobacteria</taxon>
        <taxon>Desulfobacterales</taxon>
        <taxon>Desulfobacteraceae</taxon>
        <taxon>Desulfobotulus</taxon>
    </lineage>
</organism>
<dbReference type="EMBL" id="JAPFPW010000026">
    <property type="protein sequence ID" value="MCW7755242.1"/>
    <property type="molecule type" value="Genomic_DNA"/>
</dbReference>
<dbReference type="InterPro" id="IPR031982">
    <property type="entry name" value="PilE-like"/>
</dbReference>
<protein>
    <submittedName>
        <fullName evidence="1">Type IV pilin protein</fullName>
    </submittedName>
</protein>
<dbReference type="SUPFAM" id="SSF54523">
    <property type="entry name" value="Pili subunits"/>
    <property type="match status" value="1"/>
</dbReference>
<dbReference type="Proteomes" id="UP001209681">
    <property type="component" value="Unassembled WGS sequence"/>
</dbReference>
<dbReference type="Pfam" id="PF16732">
    <property type="entry name" value="ComP_DUS"/>
    <property type="match status" value="1"/>
</dbReference>
<dbReference type="Gene3D" id="3.30.700.50">
    <property type="match status" value="1"/>
</dbReference>
<accession>A0ABT3NCR4</accession>